<protein>
    <submittedName>
        <fullName evidence="1">DNA polymerase</fullName>
    </submittedName>
</protein>
<evidence type="ECO:0000313" key="2">
    <source>
        <dbReference type="Proteomes" id="UP000436513"/>
    </source>
</evidence>
<name>A0A6B9J1I7_9CAUD</name>
<evidence type="ECO:0000313" key="1">
    <source>
        <dbReference type="EMBL" id="QGZ14037.1"/>
    </source>
</evidence>
<keyword evidence="2" id="KW-1185">Reference proteome</keyword>
<organism evidence="1 2">
    <name type="scientific">Rhizobium phage RL38J1</name>
    <dbReference type="NCBI Taxonomy" id="2663232"/>
    <lineage>
        <taxon>Viruses</taxon>
        <taxon>Duplodnaviria</taxon>
        <taxon>Heunggongvirae</taxon>
        <taxon>Uroviricota</taxon>
        <taxon>Caudoviricetes</taxon>
        <taxon>Pootjesviridae</taxon>
        <taxon>Innesvirus</taxon>
        <taxon>Innesvirus RL38J1</taxon>
    </lineage>
</organism>
<dbReference type="Proteomes" id="UP000436513">
    <property type="component" value="Segment"/>
</dbReference>
<gene>
    <name evidence="1" type="ORF">RL38J1_259</name>
</gene>
<proteinExistence type="predicted"/>
<dbReference type="EMBL" id="MN549360">
    <property type="protein sequence ID" value="QGZ14037.1"/>
    <property type="molecule type" value="Genomic_DNA"/>
</dbReference>
<reference evidence="1 2" key="1">
    <citation type="submission" date="2019-10" db="EMBL/GenBank/DDBJ databases">
        <title>Complete genome sequence of bacteriophage vB_RLeM_RL38JI.</title>
        <authorList>
            <person name="Gunathilake D."/>
            <person name="Bhat S."/>
            <person name="Yost C.K."/>
            <person name="Hynes M.F."/>
        </authorList>
    </citation>
    <scope>NUCLEOTIDE SEQUENCE [LARGE SCALE GENOMIC DNA]</scope>
</reference>
<sequence length="79" mass="9074">MHINYFLVANGSSITPRITHAIFQPREEDAKEESVRVAKELSKAGYFNFHLYDKDDNIIESYRVETPEPVVTPRGYTNG</sequence>
<accession>A0A6B9J1I7</accession>